<gene>
    <name evidence="2" type="ORF">IMSHALPRED_007531</name>
</gene>
<dbReference type="OrthoDB" id="5375264at2759"/>
<feature type="region of interest" description="Disordered" evidence="1">
    <location>
        <begin position="1"/>
        <end position="304"/>
    </location>
</feature>
<evidence type="ECO:0000313" key="3">
    <source>
        <dbReference type="Proteomes" id="UP000664534"/>
    </source>
</evidence>
<comment type="caution">
    <text evidence="2">The sequence shown here is derived from an EMBL/GenBank/DDBJ whole genome shotgun (WGS) entry which is preliminary data.</text>
</comment>
<feature type="compositionally biased region" description="Acidic residues" evidence="1">
    <location>
        <begin position="164"/>
        <end position="175"/>
    </location>
</feature>
<evidence type="ECO:0000256" key="1">
    <source>
        <dbReference type="SAM" id="MobiDB-lite"/>
    </source>
</evidence>
<feature type="compositionally biased region" description="Basic and acidic residues" evidence="1">
    <location>
        <begin position="207"/>
        <end position="218"/>
    </location>
</feature>
<feature type="compositionally biased region" description="Polar residues" evidence="1">
    <location>
        <begin position="277"/>
        <end position="287"/>
    </location>
</feature>
<dbReference type="EMBL" id="CAJPDT010000005">
    <property type="protein sequence ID" value="CAF9908895.1"/>
    <property type="molecule type" value="Genomic_DNA"/>
</dbReference>
<feature type="compositionally biased region" description="Polar residues" evidence="1">
    <location>
        <begin position="238"/>
        <end position="247"/>
    </location>
</feature>
<evidence type="ECO:0000313" key="2">
    <source>
        <dbReference type="EMBL" id="CAF9908895.1"/>
    </source>
</evidence>
<reference evidence="2" key="1">
    <citation type="submission" date="2021-03" db="EMBL/GenBank/DDBJ databases">
        <authorList>
            <person name="Tagirdzhanova G."/>
        </authorList>
    </citation>
    <scope>NUCLEOTIDE SEQUENCE</scope>
</reference>
<feature type="region of interest" description="Disordered" evidence="1">
    <location>
        <begin position="453"/>
        <end position="490"/>
    </location>
</feature>
<dbReference type="AlphaFoldDB" id="A0A8H3ENP0"/>
<organism evidence="2 3">
    <name type="scientific">Imshaugia aleurites</name>
    <dbReference type="NCBI Taxonomy" id="172621"/>
    <lineage>
        <taxon>Eukaryota</taxon>
        <taxon>Fungi</taxon>
        <taxon>Dikarya</taxon>
        <taxon>Ascomycota</taxon>
        <taxon>Pezizomycotina</taxon>
        <taxon>Lecanoromycetes</taxon>
        <taxon>OSLEUM clade</taxon>
        <taxon>Lecanoromycetidae</taxon>
        <taxon>Lecanorales</taxon>
        <taxon>Lecanorineae</taxon>
        <taxon>Parmeliaceae</taxon>
        <taxon>Imshaugia</taxon>
    </lineage>
</organism>
<sequence>MPVLVSGLPGGPGPDRDTSGRDGRNESLLGLSAKRPSSQDISASLNKKRKAGSVEETKEIYNTTHTCSPIKQEPGKPEGDPCNSGGITEPDDVSIKQEPSTKDVPQVPDNDNGEREEESSSHSSRLGDSLPISEEEADSPDHDSRKPSNVEGRVNSSSLLWDVSESESDTSEPEEGSSYGESIRSASSLGVERLGTREPNASFRGPQDFHSEESDNIRGRRGTSQDQSGISRKRPRNMATNESNGTEQDAPRRSVLHLHDSHARGGSSETPNDRMTKSNNETTTTGKPRQRAPAKSHVSAHSIPRSWKTATPADKMLMKMKDRGSGWLEIRKAWQELTGQWPAASTLPNRYNRIKDNLTHLKSGDGQRLINAVAEVEAEFEREKWRLIVNAMERAGAAKYTNSFIQKKYDELSKTPTMFDYVIDEESSDAFDSDSSSRGDLIDIIPRLQQSGAVSTKARIPAPREDSNGVSQADPAQSNSASRMTCYVRI</sequence>
<proteinExistence type="predicted"/>
<feature type="compositionally biased region" description="Basic and acidic residues" evidence="1">
    <location>
        <begin position="249"/>
        <end position="263"/>
    </location>
</feature>
<keyword evidence="3" id="KW-1185">Reference proteome</keyword>
<feature type="compositionally biased region" description="Polar residues" evidence="1">
    <location>
        <begin position="468"/>
        <end position="483"/>
    </location>
</feature>
<dbReference type="Proteomes" id="UP000664534">
    <property type="component" value="Unassembled WGS sequence"/>
</dbReference>
<feature type="compositionally biased region" description="Polar residues" evidence="1">
    <location>
        <begin position="60"/>
        <end position="69"/>
    </location>
</feature>
<feature type="compositionally biased region" description="Basic and acidic residues" evidence="1">
    <location>
        <begin position="139"/>
        <end position="148"/>
    </location>
</feature>
<accession>A0A8H3ENP0</accession>
<feature type="compositionally biased region" description="Basic and acidic residues" evidence="1">
    <location>
        <begin position="14"/>
        <end position="25"/>
    </location>
</feature>
<feature type="compositionally biased region" description="Polar residues" evidence="1">
    <location>
        <begin position="35"/>
        <end position="45"/>
    </location>
</feature>
<name>A0A8H3ENP0_9LECA</name>
<protein>
    <submittedName>
        <fullName evidence="2">Uncharacterized protein</fullName>
    </submittedName>
</protein>